<reference evidence="6" key="1">
    <citation type="journal article" date="2016" name="Genome Announc.">
        <title>Complete genome sequence of Alkaliphilus metalliredigens strain QYMF, an alkaliphilic and metal-reducing bacterium isolated from borax-contaminated leachate ponds.</title>
        <authorList>
            <person name="Hwang C."/>
            <person name="Copeland A."/>
            <person name="Lucas S."/>
            <person name="Lapidus A."/>
            <person name="Barry K."/>
            <person name="Detter J.C."/>
            <person name="Glavina Del Rio T."/>
            <person name="Hammon N."/>
            <person name="Israni S."/>
            <person name="Dalin E."/>
            <person name="Tice H."/>
            <person name="Pitluck S."/>
            <person name="Chertkov O."/>
            <person name="Brettin T."/>
            <person name="Bruce D."/>
            <person name="Han C."/>
            <person name="Schmutz J."/>
            <person name="Larimer F."/>
            <person name="Land M.L."/>
            <person name="Hauser L."/>
            <person name="Kyrpides N."/>
            <person name="Mikhailova N."/>
            <person name="Ye Q."/>
            <person name="Zhou J."/>
            <person name="Richardson P."/>
            <person name="Fields M.W."/>
        </authorList>
    </citation>
    <scope>NUCLEOTIDE SEQUENCE [LARGE SCALE GENOMIC DNA]</scope>
    <source>
        <strain evidence="6">QYMF</strain>
    </source>
</reference>
<dbReference type="Proteomes" id="UP000001572">
    <property type="component" value="Chromosome"/>
</dbReference>
<dbReference type="KEGG" id="amt:Amet_3126"/>
<gene>
    <name evidence="5" type="ordered locus">Amet_3126</name>
</gene>
<dbReference type="InterPro" id="IPR025645">
    <property type="entry name" value="DUF4349"/>
</dbReference>
<keyword evidence="2" id="KW-0472">Membrane</keyword>
<keyword evidence="1" id="KW-0175">Coiled coil</keyword>
<evidence type="ECO:0000256" key="2">
    <source>
        <dbReference type="SAM" id="Phobius"/>
    </source>
</evidence>
<feature type="domain" description="DUF4349" evidence="4">
    <location>
        <begin position="184"/>
        <end position="399"/>
    </location>
</feature>
<dbReference type="eggNOG" id="COG1196">
    <property type="taxonomic scope" value="Bacteria"/>
</dbReference>
<feature type="transmembrane region" description="Helical" evidence="2">
    <location>
        <begin position="381"/>
        <end position="406"/>
    </location>
</feature>
<dbReference type="RefSeq" id="WP_012064231.1">
    <property type="nucleotide sequence ID" value="NC_009633.1"/>
</dbReference>
<dbReference type="Pfam" id="PF14257">
    <property type="entry name" value="DUF4349"/>
    <property type="match status" value="1"/>
</dbReference>
<keyword evidence="2" id="KW-1133">Transmembrane helix</keyword>
<feature type="domain" description="Putative zinc-finger" evidence="3">
    <location>
        <begin position="3"/>
        <end position="36"/>
    </location>
</feature>
<dbReference type="OrthoDB" id="9808253at2"/>
<dbReference type="InterPro" id="IPR027383">
    <property type="entry name" value="Znf_put"/>
</dbReference>
<dbReference type="AlphaFoldDB" id="A6TSU7"/>
<evidence type="ECO:0000259" key="4">
    <source>
        <dbReference type="Pfam" id="PF14257"/>
    </source>
</evidence>
<name>A6TSU7_ALKMQ</name>
<dbReference type="HOGENOM" id="CLU_663313_0_0_9"/>
<sequence>MNCKDFHLYASGYIDETLTTEEKSNFELHLENCSQCNVVFENLKIVVESINEIEEIDLPENFTETFRDRLKEEKVPKVSRQLKLRTKNQKIIMGLAAALAVAVVSITALNQNPLSFQQKSTRSSEDMAYGAMDNRSSGNDINLTSGQENAIAPSDGIATESAQEEVMRDEVSDATDQQIGQRMRIQRGHLTIEVEKMEVVYEMVLAKVRATQGYVENTNTHYYSTGPRDEDMKQQTYMTLRIPSVTFDSVFEELKTMGAVKEQGFNEEDITDRYRNVEAEAENLQVQETQLRKLFEKAEKIEDLMRIENELARIRLQINQLRSQLKSYDQRVNFATIDLTLTEIDSQRINIQSIDEGLWSQMSNRLVRSTNQLIRFIEVTLVGLMGLLPPLLFISLIGGPVAMVLLKKRKNRNQ</sequence>
<dbReference type="Pfam" id="PF13490">
    <property type="entry name" value="zf-HC2"/>
    <property type="match status" value="1"/>
</dbReference>
<protein>
    <submittedName>
        <fullName evidence="5">Uncharacterized protein</fullName>
    </submittedName>
</protein>
<accession>A6TSU7</accession>
<keyword evidence="6" id="KW-1185">Reference proteome</keyword>
<feature type="coiled-coil region" evidence="1">
    <location>
        <begin position="267"/>
        <end position="338"/>
    </location>
</feature>
<evidence type="ECO:0000313" key="5">
    <source>
        <dbReference type="EMBL" id="ABR49265.1"/>
    </source>
</evidence>
<evidence type="ECO:0000259" key="3">
    <source>
        <dbReference type="Pfam" id="PF13490"/>
    </source>
</evidence>
<dbReference type="STRING" id="293826.Amet_3126"/>
<organism evidence="5 6">
    <name type="scientific">Alkaliphilus metalliredigens (strain QYMF)</name>
    <dbReference type="NCBI Taxonomy" id="293826"/>
    <lineage>
        <taxon>Bacteria</taxon>
        <taxon>Bacillati</taxon>
        <taxon>Bacillota</taxon>
        <taxon>Clostridia</taxon>
        <taxon>Peptostreptococcales</taxon>
        <taxon>Natronincolaceae</taxon>
        <taxon>Alkaliphilus</taxon>
    </lineage>
</organism>
<dbReference type="EMBL" id="CP000724">
    <property type="protein sequence ID" value="ABR49265.1"/>
    <property type="molecule type" value="Genomic_DNA"/>
</dbReference>
<proteinExistence type="predicted"/>
<evidence type="ECO:0000313" key="6">
    <source>
        <dbReference type="Proteomes" id="UP000001572"/>
    </source>
</evidence>
<keyword evidence="2" id="KW-0812">Transmembrane</keyword>
<feature type="transmembrane region" description="Helical" evidence="2">
    <location>
        <begin position="91"/>
        <end position="109"/>
    </location>
</feature>
<evidence type="ECO:0000256" key="1">
    <source>
        <dbReference type="SAM" id="Coils"/>
    </source>
</evidence>